<protein>
    <submittedName>
        <fullName evidence="1">Uncharacterized protein</fullName>
    </submittedName>
</protein>
<dbReference type="Pfam" id="PF10906">
    <property type="entry name" value="Mrx7"/>
    <property type="match status" value="1"/>
</dbReference>
<evidence type="ECO:0000313" key="1">
    <source>
        <dbReference type="EMBL" id="WPK25183.1"/>
    </source>
</evidence>
<organism evidence="1 2">
    <name type="scientific">Australozyma saopauloensis</name>
    <dbReference type="NCBI Taxonomy" id="291208"/>
    <lineage>
        <taxon>Eukaryota</taxon>
        <taxon>Fungi</taxon>
        <taxon>Dikarya</taxon>
        <taxon>Ascomycota</taxon>
        <taxon>Saccharomycotina</taxon>
        <taxon>Pichiomycetes</taxon>
        <taxon>Metschnikowiaceae</taxon>
        <taxon>Australozyma</taxon>
    </lineage>
</organism>
<name>A0AAX4H9J4_9ASCO</name>
<dbReference type="GeneID" id="88173552"/>
<dbReference type="EMBL" id="CP138896">
    <property type="protein sequence ID" value="WPK25183.1"/>
    <property type="molecule type" value="Genomic_DNA"/>
</dbReference>
<dbReference type="Proteomes" id="UP001338582">
    <property type="component" value="Chromosome 3"/>
</dbReference>
<dbReference type="InterPro" id="IPR020301">
    <property type="entry name" value="Mrx7"/>
</dbReference>
<dbReference type="AlphaFoldDB" id="A0AAX4H9J4"/>
<reference evidence="1 2" key="1">
    <citation type="submission" date="2023-10" db="EMBL/GenBank/DDBJ databases">
        <title>Draft Genome Sequence of Candida saopaulonensis from a very Premature Infant with Sepsis.</title>
        <authorList>
            <person name="Ning Y."/>
            <person name="Dai R."/>
            <person name="Xiao M."/>
            <person name="Xu Y."/>
            <person name="Yan Q."/>
            <person name="Zhang L."/>
        </authorList>
    </citation>
    <scope>NUCLEOTIDE SEQUENCE [LARGE SCALE GENOMIC DNA]</scope>
    <source>
        <strain evidence="1 2">19XY460</strain>
    </source>
</reference>
<gene>
    <name evidence="1" type="ORF">PUMCH_002487</name>
</gene>
<dbReference type="RefSeq" id="XP_062877566.1">
    <property type="nucleotide sequence ID" value="XM_063021496.1"/>
</dbReference>
<evidence type="ECO:0000313" key="2">
    <source>
        <dbReference type="Proteomes" id="UP001338582"/>
    </source>
</evidence>
<keyword evidence="2" id="KW-1185">Reference proteome</keyword>
<proteinExistence type="predicted"/>
<accession>A0AAX4H9J4</accession>
<sequence length="77" mass="9368">MRQPLEELLYQKLIQSPVFNSWVRRIHARINRIPLEEQSFSAHRIVDINDYTPTTWHKINAFRIIFADELKKAFLFR</sequence>
<dbReference type="KEGG" id="asau:88173552"/>